<name>A0A943ADC1_STRMT</name>
<comment type="caution">
    <text evidence="1">The sequence shown here is derived from an EMBL/GenBank/DDBJ whole genome shotgun (WGS) entry which is preliminary data.</text>
</comment>
<reference evidence="1" key="1">
    <citation type="submission" date="2021-02" db="EMBL/GenBank/DDBJ databases">
        <title>Infant gut strain persistence is associated with maternal origin, phylogeny, and functional potential including surface adhesion and iron acquisition.</title>
        <authorList>
            <person name="Lou Y.C."/>
        </authorList>
    </citation>
    <scope>NUCLEOTIDE SEQUENCE</scope>
    <source>
        <strain evidence="1">L3_114_025G1_dasL3_114_025G1_concoct_29</strain>
    </source>
</reference>
<evidence type="ECO:0000313" key="1">
    <source>
        <dbReference type="EMBL" id="MBS4947498.1"/>
    </source>
</evidence>
<sequence length="324" mass="38278">MDKPFKNIDEQLDILRSRNLEIDDEKEAREALTIYGYYEIVNGYKSFILESDDSDNFKTGETFSHLYSLYRLDKDIRNGVLRATLEVELSLRTAIAYTIAEDFGEKQTDYLNPRNYRRGHRRQNSNRYPLYQLLDKLNNIANDDIEPYKHYRENHGNIPPWILLKGTSFGNLVNFYKLLKPKQKDKVISICTGLPEQFITDSIKLMFAQALRMIHSYRNRAAHSGRLFSYRSQNIMEYNEPLHEKIMEITREEYNNGVGQTGLFTLQNILSIFKNRRSGFLFEFSVYYSIGYHCQYYPSDLDLLCEQTMINKTDMLRGIEKYSK</sequence>
<gene>
    <name evidence="1" type="ORF">KHZ51_02120</name>
</gene>
<dbReference type="Proteomes" id="UP000759590">
    <property type="component" value="Unassembled WGS sequence"/>
</dbReference>
<proteinExistence type="predicted"/>
<organism evidence="1 2">
    <name type="scientific">Streptococcus mitis</name>
    <dbReference type="NCBI Taxonomy" id="28037"/>
    <lineage>
        <taxon>Bacteria</taxon>
        <taxon>Bacillati</taxon>
        <taxon>Bacillota</taxon>
        <taxon>Bacilli</taxon>
        <taxon>Lactobacillales</taxon>
        <taxon>Streptococcaceae</taxon>
        <taxon>Streptococcus</taxon>
        <taxon>Streptococcus mitis group</taxon>
    </lineage>
</organism>
<dbReference type="EMBL" id="JAGZLW010000005">
    <property type="protein sequence ID" value="MBS4947498.1"/>
    <property type="molecule type" value="Genomic_DNA"/>
</dbReference>
<dbReference type="Pfam" id="PF07751">
    <property type="entry name" value="Abi_2"/>
    <property type="match status" value="1"/>
</dbReference>
<protein>
    <submittedName>
        <fullName evidence="1">Abi family protein</fullName>
    </submittedName>
</protein>
<dbReference type="InterPro" id="IPR011664">
    <property type="entry name" value="Abi_system_AbiD/AbiF-like"/>
</dbReference>
<evidence type="ECO:0000313" key="2">
    <source>
        <dbReference type="Proteomes" id="UP000759590"/>
    </source>
</evidence>
<dbReference type="AlphaFoldDB" id="A0A943ADC1"/>
<accession>A0A943ADC1</accession>